<dbReference type="OrthoDB" id="9771846at2"/>
<evidence type="ECO:0000313" key="3">
    <source>
        <dbReference type="EMBL" id="PRI11015.1"/>
    </source>
</evidence>
<dbReference type="Pfam" id="PF03808">
    <property type="entry name" value="Glyco_tran_WecG"/>
    <property type="match status" value="1"/>
</dbReference>
<dbReference type="PANTHER" id="PTHR34136:SF1">
    <property type="entry name" value="UDP-N-ACETYL-D-MANNOSAMINURONIC ACID TRANSFERASE"/>
    <property type="match status" value="1"/>
</dbReference>
<proteinExistence type="predicted"/>
<keyword evidence="2" id="KW-0808">Transferase</keyword>
<evidence type="ECO:0008006" key="5">
    <source>
        <dbReference type="Google" id="ProtNLM"/>
    </source>
</evidence>
<evidence type="ECO:0000256" key="2">
    <source>
        <dbReference type="ARBA" id="ARBA00022679"/>
    </source>
</evidence>
<dbReference type="PANTHER" id="PTHR34136">
    <property type="match status" value="1"/>
</dbReference>
<dbReference type="GO" id="GO:0016758">
    <property type="term" value="F:hexosyltransferase activity"/>
    <property type="evidence" value="ECO:0007669"/>
    <property type="project" value="TreeGrafter"/>
</dbReference>
<dbReference type="Proteomes" id="UP000238650">
    <property type="component" value="Unassembled WGS sequence"/>
</dbReference>
<gene>
    <name evidence="3" type="ORF">B4915_09085</name>
</gene>
<sequence>MLWRTSSEPMTPVNSPLRISCAILDVEVTPTTLSGLVQTVSATLRNRERLIIVGHNLHSAFLYHTDDGFRSFYDLADTVLCDGAPVLWDAQFTLRHSKKRLQRIERIGSTDWIPSICGLAELSTICVVGASRTSNERFVSWCEHQNPRATIIGIPGDPWDERQAESAREKVSRSRPQLILIGLGMPLQEQFARSLTELPTPAVIATVGGAIDQLSEVQKNAPRGIGKYGLEWVWRLSTQPKRLWRRYLIEPWQLLVLRFYKWSSGK</sequence>
<dbReference type="AlphaFoldDB" id="A0A2S9QN55"/>
<keyword evidence="4" id="KW-1185">Reference proteome</keyword>
<dbReference type="CDD" id="cd06533">
    <property type="entry name" value="Glyco_transf_WecG_TagA"/>
    <property type="match status" value="1"/>
</dbReference>
<comment type="caution">
    <text evidence="3">The sequence shown here is derived from an EMBL/GenBank/DDBJ whole genome shotgun (WGS) entry which is preliminary data.</text>
</comment>
<dbReference type="NCBIfam" id="TIGR00696">
    <property type="entry name" value="wecG_tagA_cpsF"/>
    <property type="match status" value="1"/>
</dbReference>
<evidence type="ECO:0000256" key="1">
    <source>
        <dbReference type="ARBA" id="ARBA00022676"/>
    </source>
</evidence>
<keyword evidence="1" id="KW-0328">Glycosyltransferase</keyword>
<protein>
    <recommendedName>
        <fullName evidence="5">Glycosyl transferase</fullName>
    </recommendedName>
</protein>
<organism evidence="3 4">
    <name type="scientific">Leucobacter massiliensis</name>
    <dbReference type="NCBI Taxonomy" id="1686285"/>
    <lineage>
        <taxon>Bacteria</taxon>
        <taxon>Bacillati</taxon>
        <taxon>Actinomycetota</taxon>
        <taxon>Actinomycetes</taxon>
        <taxon>Micrococcales</taxon>
        <taxon>Microbacteriaceae</taxon>
        <taxon>Leucobacter</taxon>
    </lineage>
</organism>
<dbReference type="RefSeq" id="WP_105805474.1">
    <property type="nucleotide sequence ID" value="NZ_MWZD01000017.1"/>
</dbReference>
<dbReference type="InterPro" id="IPR004629">
    <property type="entry name" value="WecG_TagA_CpsF"/>
</dbReference>
<evidence type="ECO:0000313" key="4">
    <source>
        <dbReference type="Proteomes" id="UP000238650"/>
    </source>
</evidence>
<name>A0A2S9QN55_9MICO</name>
<accession>A0A2S9QN55</accession>
<dbReference type="EMBL" id="MWZD01000017">
    <property type="protein sequence ID" value="PRI11015.1"/>
    <property type="molecule type" value="Genomic_DNA"/>
</dbReference>
<reference evidence="3 4" key="1">
    <citation type="journal article" date="2017" name="New Microbes New Infect">
        <title>Genome sequence of 'Leucobacter massiliensis' sp. nov. isolated from human pharynx after travel to the 2014 Hajj.</title>
        <authorList>
            <person name="Leangapichart T."/>
            <person name="Gautret P."/>
            <person name="Nguyen T.T."/>
            <person name="Armstrong N."/>
            <person name="Rolain J.M."/>
        </authorList>
    </citation>
    <scope>NUCLEOTIDE SEQUENCE [LARGE SCALE GENOMIC DNA]</scope>
    <source>
        <strain evidence="3 4">122RC15</strain>
    </source>
</reference>